<dbReference type="EMBL" id="JAIWYP010000006">
    <property type="protein sequence ID" value="KAH3811678.1"/>
    <property type="molecule type" value="Genomic_DNA"/>
</dbReference>
<evidence type="ECO:0000313" key="1">
    <source>
        <dbReference type="EMBL" id="KAH3811678.1"/>
    </source>
</evidence>
<dbReference type="Proteomes" id="UP000828390">
    <property type="component" value="Unassembled WGS sequence"/>
</dbReference>
<dbReference type="AlphaFoldDB" id="A0A9D4GAB1"/>
<proteinExistence type="predicted"/>
<name>A0A9D4GAB1_DREPO</name>
<sequence length="102" mass="11767">MDSSQDSPIGIHCEYIGGLHDPFDKQTANSVCEFESLKTWYPVSHVIRAVAPTNVELRYVIIWFLEKLAKRGQCPQSEKVCNRNWHELHTLKENTYASIYIA</sequence>
<reference evidence="1" key="1">
    <citation type="journal article" date="2019" name="bioRxiv">
        <title>The Genome of the Zebra Mussel, Dreissena polymorpha: A Resource for Invasive Species Research.</title>
        <authorList>
            <person name="McCartney M.A."/>
            <person name="Auch B."/>
            <person name="Kono T."/>
            <person name="Mallez S."/>
            <person name="Zhang Y."/>
            <person name="Obille A."/>
            <person name="Becker A."/>
            <person name="Abrahante J.E."/>
            <person name="Garbe J."/>
            <person name="Badalamenti J.P."/>
            <person name="Herman A."/>
            <person name="Mangelson H."/>
            <person name="Liachko I."/>
            <person name="Sullivan S."/>
            <person name="Sone E.D."/>
            <person name="Koren S."/>
            <person name="Silverstein K.A.T."/>
            <person name="Beckman K.B."/>
            <person name="Gohl D.M."/>
        </authorList>
    </citation>
    <scope>NUCLEOTIDE SEQUENCE</scope>
    <source>
        <strain evidence="1">Duluth1</strain>
        <tissue evidence="1">Whole animal</tissue>
    </source>
</reference>
<keyword evidence="2" id="KW-1185">Reference proteome</keyword>
<gene>
    <name evidence="1" type="ORF">DPMN_140090</name>
</gene>
<comment type="caution">
    <text evidence="1">The sequence shown here is derived from an EMBL/GenBank/DDBJ whole genome shotgun (WGS) entry which is preliminary data.</text>
</comment>
<organism evidence="1 2">
    <name type="scientific">Dreissena polymorpha</name>
    <name type="common">Zebra mussel</name>
    <name type="synonym">Mytilus polymorpha</name>
    <dbReference type="NCBI Taxonomy" id="45954"/>
    <lineage>
        <taxon>Eukaryota</taxon>
        <taxon>Metazoa</taxon>
        <taxon>Spiralia</taxon>
        <taxon>Lophotrochozoa</taxon>
        <taxon>Mollusca</taxon>
        <taxon>Bivalvia</taxon>
        <taxon>Autobranchia</taxon>
        <taxon>Heteroconchia</taxon>
        <taxon>Euheterodonta</taxon>
        <taxon>Imparidentia</taxon>
        <taxon>Neoheterodontei</taxon>
        <taxon>Myida</taxon>
        <taxon>Dreissenoidea</taxon>
        <taxon>Dreissenidae</taxon>
        <taxon>Dreissena</taxon>
    </lineage>
</organism>
<protein>
    <submittedName>
        <fullName evidence="1">Uncharacterized protein</fullName>
    </submittedName>
</protein>
<accession>A0A9D4GAB1</accession>
<reference evidence="1" key="2">
    <citation type="submission" date="2020-11" db="EMBL/GenBank/DDBJ databases">
        <authorList>
            <person name="McCartney M.A."/>
            <person name="Auch B."/>
            <person name="Kono T."/>
            <person name="Mallez S."/>
            <person name="Becker A."/>
            <person name="Gohl D.M."/>
            <person name="Silverstein K.A.T."/>
            <person name="Koren S."/>
            <person name="Bechman K.B."/>
            <person name="Herman A."/>
            <person name="Abrahante J.E."/>
            <person name="Garbe J."/>
        </authorList>
    </citation>
    <scope>NUCLEOTIDE SEQUENCE</scope>
    <source>
        <strain evidence="1">Duluth1</strain>
        <tissue evidence="1">Whole animal</tissue>
    </source>
</reference>
<evidence type="ECO:0000313" key="2">
    <source>
        <dbReference type="Proteomes" id="UP000828390"/>
    </source>
</evidence>